<keyword evidence="2" id="KW-1185">Reference proteome</keyword>
<protein>
    <submittedName>
        <fullName evidence="1">Uncharacterized protein</fullName>
    </submittedName>
</protein>
<reference evidence="2" key="1">
    <citation type="submission" date="2023-07" db="EMBL/GenBank/DDBJ databases">
        <title>Chryseobacterium sp. strain PBS4-4 Genome sequencing and assembly.</title>
        <authorList>
            <person name="Jung Y."/>
        </authorList>
    </citation>
    <scope>NUCLEOTIDE SEQUENCE [LARGE SCALE GENOMIC DNA]</scope>
    <source>
        <strain evidence="2">PBS4-4</strain>
    </source>
</reference>
<dbReference type="Proteomes" id="UP001208649">
    <property type="component" value="Unassembled WGS sequence"/>
</dbReference>
<evidence type="ECO:0000313" key="2">
    <source>
        <dbReference type="Proteomes" id="UP001208649"/>
    </source>
</evidence>
<name>A0ABT2W4P4_9FLAO</name>
<dbReference type="EMBL" id="JAOTEM010000002">
    <property type="protein sequence ID" value="MCU7617186.1"/>
    <property type="molecule type" value="Genomic_DNA"/>
</dbReference>
<evidence type="ECO:0000313" key="1">
    <source>
        <dbReference type="EMBL" id="MCU7617186.1"/>
    </source>
</evidence>
<comment type="caution">
    <text evidence="1">The sequence shown here is derived from an EMBL/GenBank/DDBJ whole genome shotgun (WGS) entry which is preliminary data.</text>
</comment>
<sequence length="119" mass="13819">MEIEKLKYDHNYLGALNARVNWIAGGNFDGYIYRVHLRFLKENNKVIKTIKIVDDSRYDDKAYDKDVHGTFSETDKGTISCKFENFEMRGKILGGKNEFIVFSVLSTGNNEEMTECYEI</sequence>
<organism evidence="1 2">
    <name type="scientific">Chryseobacterium edaphi</name>
    <dbReference type="NCBI Taxonomy" id="2976532"/>
    <lineage>
        <taxon>Bacteria</taxon>
        <taxon>Pseudomonadati</taxon>
        <taxon>Bacteroidota</taxon>
        <taxon>Flavobacteriia</taxon>
        <taxon>Flavobacteriales</taxon>
        <taxon>Weeksellaceae</taxon>
        <taxon>Chryseobacterium group</taxon>
        <taxon>Chryseobacterium</taxon>
    </lineage>
</organism>
<gene>
    <name evidence="1" type="ORF">NZ698_08250</name>
</gene>
<dbReference type="RefSeq" id="WP_263002634.1">
    <property type="nucleotide sequence ID" value="NZ_JAOTEM010000002.1"/>
</dbReference>
<accession>A0ABT2W4P4</accession>
<proteinExistence type="predicted"/>